<reference evidence="1 2" key="1">
    <citation type="submission" date="2021-06" db="EMBL/GenBank/DDBJ databases">
        <authorList>
            <person name="Kallberg Y."/>
            <person name="Tangrot J."/>
            <person name="Rosling A."/>
        </authorList>
    </citation>
    <scope>NUCLEOTIDE SEQUENCE [LARGE SCALE GENOMIC DNA]</scope>
    <source>
        <strain evidence="1 2">120-4 pot B 10/14</strain>
    </source>
</reference>
<dbReference type="Proteomes" id="UP000789901">
    <property type="component" value="Unassembled WGS sequence"/>
</dbReference>
<evidence type="ECO:0000313" key="2">
    <source>
        <dbReference type="Proteomes" id="UP000789901"/>
    </source>
</evidence>
<name>A0ABN7VJV3_GIGMA</name>
<keyword evidence="2" id="KW-1185">Reference proteome</keyword>
<evidence type="ECO:0000313" key="1">
    <source>
        <dbReference type="EMBL" id="CAG8775584.1"/>
    </source>
</evidence>
<dbReference type="EMBL" id="CAJVQB010015623">
    <property type="protein sequence ID" value="CAG8775584.1"/>
    <property type="molecule type" value="Genomic_DNA"/>
</dbReference>
<sequence>MCKARIINDNWSPTELPKLKYIWKNNLTCLTIFKAKLLHLEISNLTLDWERKDNARALNLVFNKLFDTRIANGLEKLNLFYLDQLIDSNNQSLFSWPEIKIRSGGMTRGRKPKWFSLLKKKIIEKAEERTIKSKWISGQLNQSVSSILLSKITNDKRKKEWILSKEGKAFKIRKKKEKSIQVKYWRTVPEATKIETRIKKYLGCEHNKSIVEGNCTICIKFDEDWKVILKNAISKIESSTQMQIKLNFISLAQDTYHRDLTKNEQEKGDTAVMGVAVVQMNEKKKVSLKKGSAYTTEWPSSTRAELFAIWIATLISPSKTEVVVKTNSAVSIINIESSKYIAMARQ</sequence>
<accession>A0ABN7VJV3</accession>
<organism evidence="1 2">
    <name type="scientific">Gigaspora margarita</name>
    <dbReference type="NCBI Taxonomy" id="4874"/>
    <lineage>
        <taxon>Eukaryota</taxon>
        <taxon>Fungi</taxon>
        <taxon>Fungi incertae sedis</taxon>
        <taxon>Mucoromycota</taxon>
        <taxon>Glomeromycotina</taxon>
        <taxon>Glomeromycetes</taxon>
        <taxon>Diversisporales</taxon>
        <taxon>Gigasporaceae</taxon>
        <taxon>Gigaspora</taxon>
    </lineage>
</organism>
<comment type="caution">
    <text evidence="1">The sequence shown here is derived from an EMBL/GenBank/DDBJ whole genome shotgun (WGS) entry which is preliminary data.</text>
</comment>
<dbReference type="Gene3D" id="3.30.420.10">
    <property type="entry name" value="Ribonuclease H-like superfamily/Ribonuclease H"/>
    <property type="match status" value="1"/>
</dbReference>
<dbReference type="InterPro" id="IPR036397">
    <property type="entry name" value="RNaseH_sf"/>
</dbReference>
<gene>
    <name evidence="1" type="ORF">GMARGA_LOCUS19039</name>
</gene>
<proteinExistence type="predicted"/>
<protein>
    <submittedName>
        <fullName evidence="1">1717_t:CDS:1</fullName>
    </submittedName>
</protein>